<gene>
    <name evidence="5" type="ORF">A2153_05280</name>
</gene>
<dbReference type="GO" id="GO:0016757">
    <property type="term" value="F:glycosyltransferase activity"/>
    <property type="evidence" value="ECO:0007669"/>
    <property type="project" value="UniProtKB-KW"/>
</dbReference>
<sequence>MRIIFLNIYQGLIQRGAERSTEELCKRLGYHHQITLIQGGNNKNSGKYQIISLPVLFSKLPDSSTGLLRKFYLDDWSLQILFFTIFAIPFLLKSRFDILIPVNGGWQTLICKIISFIKKCKLVIIGRAGIGRDDAWNLLLKPDLFIALTKRGEEWAKKREPEVRIVTIPNGVDLEMFNPRISPARIYLPPPVIIAAAALTPNKRLELTIKAVTAMKKKASLLILGSGPLFKKLSSLGNTLLGNSRFKIIPVSLTDIPHYYRVGKLFSLASVENEAFGNVYLETLACNLPVVAPAGYRREIIGKAGLYFRQNSITAYAKSLDQALNINFGNFPRRQAEKFSWHKIIPLYEKNMGNLLKK</sequence>
<accession>A0A1F5YJ55</accession>
<dbReference type="AlphaFoldDB" id="A0A1F5YJ55"/>
<evidence type="ECO:0000259" key="4">
    <source>
        <dbReference type="Pfam" id="PF00534"/>
    </source>
</evidence>
<name>A0A1F5YJ55_9BACT</name>
<evidence type="ECO:0000256" key="3">
    <source>
        <dbReference type="ARBA" id="ARBA00022679"/>
    </source>
</evidence>
<dbReference type="Proteomes" id="UP000177396">
    <property type="component" value="Unassembled WGS sequence"/>
</dbReference>
<evidence type="ECO:0000256" key="1">
    <source>
        <dbReference type="ARBA" id="ARBA00009481"/>
    </source>
</evidence>
<evidence type="ECO:0000256" key="2">
    <source>
        <dbReference type="ARBA" id="ARBA00022676"/>
    </source>
</evidence>
<comment type="caution">
    <text evidence="5">The sequence shown here is derived from an EMBL/GenBank/DDBJ whole genome shotgun (WGS) entry which is preliminary data.</text>
</comment>
<dbReference type="Gene3D" id="3.40.50.2000">
    <property type="entry name" value="Glycogen Phosphorylase B"/>
    <property type="match status" value="2"/>
</dbReference>
<dbReference type="PANTHER" id="PTHR12526">
    <property type="entry name" value="GLYCOSYLTRANSFERASE"/>
    <property type="match status" value="1"/>
</dbReference>
<feature type="domain" description="Glycosyl transferase family 1" evidence="4">
    <location>
        <begin position="186"/>
        <end position="332"/>
    </location>
</feature>
<evidence type="ECO:0000313" key="5">
    <source>
        <dbReference type="EMBL" id="OGG00200.1"/>
    </source>
</evidence>
<keyword evidence="2" id="KW-0328">Glycosyltransferase</keyword>
<dbReference type="EMBL" id="MFJB01000028">
    <property type="protein sequence ID" value="OGG00200.1"/>
    <property type="molecule type" value="Genomic_DNA"/>
</dbReference>
<dbReference type="PANTHER" id="PTHR12526:SF640">
    <property type="entry name" value="COLANIC ACID BIOSYNTHESIS GLYCOSYLTRANSFERASE WCAL-RELATED"/>
    <property type="match status" value="1"/>
</dbReference>
<dbReference type="InterPro" id="IPR001296">
    <property type="entry name" value="Glyco_trans_1"/>
</dbReference>
<reference evidence="5 6" key="1">
    <citation type="journal article" date="2016" name="Nat. Commun.">
        <title>Thousands of microbial genomes shed light on interconnected biogeochemical processes in an aquifer system.</title>
        <authorList>
            <person name="Anantharaman K."/>
            <person name="Brown C.T."/>
            <person name="Hug L.A."/>
            <person name="Sharon I."/>
            <person name="Castelle C.J."/>
            <person name="Probst A.J."/>
            <person name="Thomas B.C."/>
            <person name="Singh A."/>
            <person name="Wilkins M.J."/>
            <person name="Karaoz U."/>
            <person name="Brodie E.L."/>
            <person name="Williams K.H."/>
            <person name="Hubbard S.S."/>
            <person name="Banfield J.F."/>
        </authorList>
    </citation>
    <scope>NUCLEOTIDE SEQUENCE [LARGE SCALE GENOMIC DNA]</scope>
</reference>
<protein>
    <recommendedName>
        <fullName evidence="4">Glycosyl transferase family 1 domain-containing protein</fullName>
    </recommendedName>
</protein>
<comment type="similarity">
    <text evidence="1">Belongs to the glycosyltransferase group 1 family. Glycosyltransferase 4 subfamily.</text>
</comment>
<organism evidence="5 6">
    <name type="scientific">Candidatus Gottesmanbacteria bacterium RBG_16_38_7b</name>
    <dbReference type="NCBI Taxonomy" id="1798372"/>
    <lineage>
        <taxon>Bacteria</taxon>
        <taxon>Candidatus Gottesmaniibacteriota</taxon>
    </lineage>
</organism>
<dbReference type="Pfam" id="PF00534">
    <property type="entry name" value="Glycos_transf_1"/>
    <property type="match status" value="1"/>
</dbReference>
<dbReference type="SUPFAM" id="SSF53756">
    <property type="entry name" value="UDP-Glycosyltransferase/glycogen phosphorylase"/>
    <property type="match status" value="1"/>
</dbReference>
<keyword evidence="3" id="KW-0808">Transferase</keyword>
<evidence type="ECO:0000313" key="6">
    <source>
        <dbReference type="Proteomes" id="UP000177396"/>
    </source>
</evidence>
<proteinExistence type="inferred from homology"/>